<protein>
    <recommendedName>
        <fullName evidence="4">VWA containing CoxE family protein</fullName>
    </recommendedName>
</protein>
<name>A0A937DIV3_9BACT</name>
<dbReference type="Proteomes" id="UP000642920">
    <property type="component" value="Unassembled WGS sequence"/>
</dbReference>
<comment type="caution">
    <text evidence="2">The sequence shown here is derived from an EMBL/GenBank/DDBJ whole genome shotgun (WGS) entry which is preliminary data.</text>
</comment>
<evidence type="ECO:0000256" key="1">
    <source>
        <dbReference type="SAM" id="MobiDB-lite"/>
    </source>
</evidence>
<dbReference type="EMBL" id="JAERQG010000002">
    <property type="protein sequence ID" value="MBL0765350.1"/>
    <property type="molecule type" value="Genomic_DNA"/>
</dbReference>
<dbReference type="PANTHER" id="PTHR39338:SF7">
    <property type="entry name" value="BLL6692 PROTEIN"/>
    <property type="match status" value="1"/>
</dbReference>
<keyword evidence="3" id="KW-1185">Reference proteome</keyword>
<gene>
    <name evidence="2" type="ORF">JKP34_08825</name>
</gene>
<proteinExistence type="predicted"/>
<dbReference type="PANTHER" id="PTHR39338">
    <property type="entry name" value="BLL5662 PROTEIN-RELATED"/>
    <property type="match status" value="1"/>
</dbReference>
<evidence type="ECO:0008006" key="4">
    <source>
        <dbReference type="Google" id="ProtNLM"/>
    </source>
</evidence>
<evidence type="ECO:0000313" key="2">
    <source>
        <dbReference type="EMBL" id="MBL0765350.1"/>
    </source>
</evidence>
<feature type="region of interest" description="Disordered" evidence="1">
    <location>
        <begin position="178"/>
        <end position="198"/>
    </location>
</feature>
<evidence type="ECO:0000313" key="3">
    <source>
        <dbReference type="Proteomes" id="UP000642920"/>
    </source>
</evidence>
<organism evidence="2 3">
    <name type="scientific">Marivirga atlantica</name>
    <dbReference type="NCBI Taxonomy" id="1548457"/>
    <lineage>
        <taxon>Bacteria</taxon>
        <taxon>Pseudomonadati</taxon>
        <taxon>Bacteroidota</taxon>
        <taxon>Cytophagia</taxon>
        <taxon>Cytophagales</taxon>
        <taxon>Marivirgaceae</taxon>
        <taxon>Marivirga</taxon>
    </lineage>
</organism>
<dbReference type="AlphaFoldDB" id="A0A937DIV3"/>
<feature type="compositionally biased region" description="Gly residues" evidence="1">
    <location>
        <begin position="186"/>
        <end position="198"/>
    </location>
</feature>
<sequence>MFSSLPEKFRAQGLKADVRTLLLLRKAMQKGLVKTLGDIYNVLKGIVVKEPSDMGPFTKAYYEYFLHILVQPGQTLEDAILRSETFAQWKTQFLDEADHDVNEADLVNTFLDELHLTSYDIKEVVSGKEIWDKDNPDLEDKDAMDDEEAEQVERKLEKMADYSDLSLEELLERMEKVREQQRSKHGGGSHWIGTGGISPYGHGGAAKNGIRVGGQGGGKMARKVMGDKNYFPIDKDSLLNDDNVDAALASIKGVIEESAVEKLDVPKTIKSGIKRGGLFIPEMDSEKNEKLQVIVLIDNGGYSMAPYVKSVQNLFRKMKTRFAHDLEVYYFHNTIYDRVYEDARRTKSITLEKLLSHNKDYRVFFIGDAAMAPYELNSYSIESIKAIGQKFKKNVWLNPEPLKYWPYTYTIQVMKELVPMFPLTPAGIERGVRSMNNKSGKE</sequence>
<dbReference type="RefSeq" id="WP_201919882.1">
    <property type="nucleotide sequence ID" value="NZ_JAERQG010000002.1"/>
</dbReference>
<reference evidence="2" key="1">
    <citation type="submission" date="2021-01" db="EMBL/GenBank/DDBJ databases">
        <title>Marivirga sp. nov., isolated from intertidal surface sediments.</title>
        <authorList>
            <person name="Zhang M."/>
        </authorList>
    </citation>
    <scope>NUCLEOTIDE SEQUENCE</scope>
    <source>
        <strain evidence="2">SM1354</strain>
    </source>
</reference>
<accession>A0A937DIV3</accession>